<evidence type="ECO:0000313" key="2">
    <source>
        <dbReference type="EMBL" id="OBY66853.1"/>
    </source>
</evidence>
<dbReference type="OrthoDB" id="1360310at2"/>
<dbReference type="RefSeq" id="WP_068358675.1">
    <property type="nucleotide sequence ID" value="NZ_CP019337.1"/>
</dbReference>
<sequence length="177" mass="20365">MEKSTENNNKPNFLKEGLQGDISKHHKEYLGTTIPKDYFAQSKISILDKIKEEARLEEEPKKQMVFYLQPQFKYIAAATLVFILSLTVWLQNSNNANVIIETNLEELTFSDDVLINSLLIEDSEIDAFTDATLFNEIVVKAELTEQKMDNLILNSLIVEDSLLDNYIDYELLETIIL</sequence>
<evidence type="ECO:0000313" key="3">
    <source>
        <dbReference type="Proteomes" id="UP000092612"/>
    </source>
</evidence>
<dbReference type="AlphaFoldDB" id="A0A1B8U4R9"/>
<keyword evidence="1" id="KW-0812">Transmembrane</keyword>
<proteinExistence type="predicted"/>
<gene>
    <name evidence="2" type="ORF">LPB301_05345</name>
</gene>
<feature type="transmembrane region" description="Helical" evidence="1">
    <location>
        <begin position="72"/>
        <end position="90"/>
    </location>
</feature>
<dbReference type="Proteomes" id="UP000092612">
    <property type="component" value="Unassembled WGS sequence"/>
</dbReference>
<keyword evidence="3" id="KW-1185">Reference proteome</keyword>
<keyword evidence="1" id="KW-0472">Membrane</keyword>
<dbReference type="EMBL" id="LSFL01000011">
    <property type="protein sequence ID" value="OBY66853.1"/>
    <property type="molecule type" value="Genomic_DNA"/>
</dbReference>
<organism evidence="2 3">
    <name type="scientific">Polaribacter reichenbachii</name>
    <dbReference type="NCBI Taxonomy" id="996801"/>
    <lineage>
        <taxon>Bacteria</taxon>
        <taxon>Pseudomonadati</taxon>
        <taxon>Bacteroidota</taxon>
        <taxon>Flavobacteriia</taxon>
        <taxon>Flavobacteriales</taxon>
        <taxon>Flavobacteriaceae</taxon>
    </lineage>
</organism>
<protein>
    <submittedName>
        <fullName evidence="2">Uncharacterized protein</fullName>
    </submittedName>
</protein>
<accession>A0A1B8U4R9</accession>
<reference evidence="3" key="1">
    <citation type="submission" date="2016-02" db="EMBL/GenBank/DDBJ databases">
        <title>Paenibacillus sp. LPB0068, isolated from Crassostrea gigas.</title>
        <authorList>
            <person name="Shin S.-K."/>
            <person name="Yi H."/>
        </authorList>
    </citation>
    <scope>NUCLEOTIDE SEQUENCE [LARGE SCALE GENOMIC DNA]</scope>
    <source>
        <strain evidence="3">KCTC 23969</strain>
    </source>
</reference>
<comment type="caution">
    <text evidence="2">The sequence shown here is derived from an EMBL/GenBank/DDBJ whole genome shotgun (WGS) entry which is preliminary data.</text>
</comment>
<keyword evidence="1" id="KW-1133">Transmembrane helix</keyword>
<evidence type="ECO:0000256" key="1">
    <source>
        <dbReference type="SAM" id="Phobius"/>
    </source>
</evidence>
<dbReference type="STRING" id="996801.BW723_00600"/>
<name>A0A1B8U4R9_9FLAO</name>
<dbReference type="KEGG" id="prn:BW723_00600"/>